<dbReference type="PANTHER" id="PTHR13778:SF47">
    <property type="entry name" value="LIPOPOLYSACCHARIDE 1,3-GALACTOSYLTRANSFERASE"/>
    <property type="match status" value="1"/>
</dbReference>
<dbReference type="GO" id="GO:0046872">
    <property type="term" value="F:metal ion binding"/>
    <property type="evidence" value="ECO:0007669"/>
    <property type="project" value="UniProtKB-KW"/>
</dbReference>
<dbReference type="EMBL" id="BMJD01000019">
    <property type="protein sequence ID" value="GGB46588.1"/>
    <property type="molecule type" value="Genomic_DNA"/>
</dbReference>
<reference evidence="4" key="1">
    <citation type="journal article" date="2014" name="Int. J. Syst. Evol. Microbiol.">
        <title>Complete genome sequence of Corynebacterium casei LMG S-19264T (=DSM 44701T), isolated from a smear-ripened cheese.</title>
        <authorList>
            <consortium name="US DOE Joint Genome Institute (JGI-PGF)"/>
            <person name="Walter F."/>
            <person name="Albersmeier A."/>
            <person name="Kalinowski J."/>
            <person name="Ruckert C."/>
        </authorList>
    </citation>
    <scope>NUCLEOTIDE SEQUENCE</scope>
    <source>
        <strain evidence="4">CGMCC 1.15454</strain>
    </source>
</reference>
<dbReference type="PANTHER" id="PTHR13778">
    <property type="entry name" value="GLYCOSYLTRANSFERASE 8 DOMAIN-CONTAINING PROTEIN"/>
    <property type="match status" value="1"/>
</dbReference>
<evidence type="ECO:0000256" key="2">
    <source>
        <dbReference type="ARBA" id="ARBA00022679"/>
    </source>
</evidence>
<gene>
    <name evidence="4" type="ORF">GCM10011409_25170</name>
</gene>
<sequence>MNILVTLNSNYVKPLIVMLQSLFMNNPHEEFHIYLMHSSIKGEEISGINKYVTGKGHQLSVIHVQEETFADAPIVKHYSKEMYFRLLAFKFLPACLDKILYLDPDILVINGIKKVYEMNISDYLYAAAYHDRISVKEINKLRLKKYDIDAYYNSGVLLMNLQLQRSIMKEEEIFDFVERNKKIMILPDQDIINGLYSKYIKNINEVLYNFDARYYRYYKAISNGKVDMDFIIHHTSIIHFCGKKKPWHKNYTGNFHSLYKHYEKMVFQ</sequence>
<evidence type="ECO:0000256" key="3">
    <source>
        <dbReference type="ARBA" id="ARBA00022723"/>
    </source>
</evidence>
<dbReference type="Gene3D" id="3.90.550.10">
    <property type="entry name" value="Spore Coat Polysaccharide Biosynthesis Protein SpsA, Chain A"/>
    <property type="match status" value="1"/>
</dbReference>
<dbReference type="CDD" id="cd04194">
    <property type="entry name" value="GT8_A4GalT_like"/>
    <property type="match status" value="1"/>
</dbReference>
<keyword evidence="5" id="KW-1185">Reference proteome</keyword>
<comment type="caution">
    <text evidence="4">The sequence shown here is derived from an EMBL/GenBank/DDBJ whole genome shotgun (WGS) entry which is preliminary data.</text>
</comment>
<keyword evidence="3" id="KW-0479">Metal-binding</keyword>
<evidence type="ECO:0000256" key="1">
    <source>
        <dbReference type="ARBA" id="ARBA00022676"/>
    </source>
</evidence>
<dbReference type="InterPro" id="IPR002495">
    <property type="entry name" value="Glyco_trans_8"/>
</dbReference>
<dbReference type="SUPFAM" id="SSF53448">
    <property type="entry name" value="Nucleotide-diphospho-sugar transferases"/>
    <property type="match status" value="1"/>
</dbReference>
<reference evidence="4" key="2">
    <citation type="submission" date="2020-09" db="EMBL/GenBank/DDBJ databases">
        <authorList>
            <person name="Sun Q."/>
            <person name="Zhou Y."/>
        </authorList>
    </citation>
    <scope>NUCLEOTIDE SEQUENCE</scope>
    <source>
        <strain evidence="4">CGMCC 1.15454</strain>
    </source>
</reference>
<dbReference type="Proteomes" id="UP000621492">
    <property type="component" value="Unassembled WGS sequence"/>
</dbReference>
<protein>
    <submittedName>
        <fullName evidence="4">Glycosyl transferase family 8</fullName>
    </submittedName>
</protein>
<organism evidence="4 5">
    <name type="scientific">Lentibacillus populi</name>
    <dbReference type="NCBI Taxonomy" id="1827502"/>
    <lineage>
        <taxon>Bacteria</taxon>
        <taxon>Bacillati</taxon>
        <taxon>Bacillota</taxon>
        <taxon>Bacilli</taxon>
        <taxon>Bacillales</taxon>
        <taxon>Bacillaceae</taxon>
        <taxon>Lentibacillus</taxon>
    </lineage>
</organism>
<dbReference type="GO" id="GO:0016757">
    <property type="term" value="F:glycosyltransferase activity"/>
    <property type="evidence" value="ECO:0007669"/>
    <property type="project" value="UniProtKB-KW"/>
</dbReference>
<dbReference type="Pfam" id="PF01501">
    <property type="entry name" value="Glyco_transf_8"/>
    <property type="match status" value="1"/>
</dbReference>
<dbReference type="InterPro" id="IPR029044">
    <property type="entry name" value="Nucleotide-diphossugar_trans"/>
</dbReference>
<dbReference type="InterPro" id="IPR050748">
    <property type="entry name" value="Glycosyltrans_8_dom-fam"/>
</dbReference>
<keyword evidence="2 4" id="KW-0808">Transferase</keyword>
<accession>A0A9W5X693</accession>
<dbReference type="RefSeq" id="WP_088051553.1">
    <property type="nucleotide sequence ID" value="NZ_BMJD01000019.1"/>
</dbReference>
<keyword evidence="1" id="KW-0328">Glycosyltransferase</keyword>
<dbReference type="AlphaFoldDB" id="A0A9W5X693"/>
<name>A0A9W5X693_9BACI</name>
<proteinExistence type="predicted"/>
<evidence type="ECO:0000313" key="5">
    <source>
        <dbReference type="Proteomes" id="UP000621492"/>
    </source>
</evidence>
<evidence type="ECO:0000313" key="4">
    <source>
        <dbReference type="EMBL" id="GGB46588.1"/>
    </source>
</evidence>